<name>A0A0E3S3U1_9EURY</name>
<dbReference type="HOGENOM" id="CLU_076000_0_0_2"/>
<organism evidence="1 2">
    <name type="scientific">Methanosarcina lacustris Z-7289</name>
    <dbReference type="NCBI Taxonomy" id="1434111"/>
    <lineage>
        <taxon>Archaea</taxon>
        <taxon>Methanobacteriati</taxon>
        <taxon>Methanobacteriota</taxon>
        <taxon>Stenosarchaea group</taxon>
        <taxon>Methanomicrobia</taxon>
        <taxon>Methanosarcinales</taxon>
        <taxon>Methanosarcinaceae</taxon>
        <taxon>Methanosarcina</taxon>
    </lineage>
</organism>
<evidence type="ECO:0000313" key="2">
    <source>
        <dbReference type="Proteomes" id="UP000033072"/>
    </source>
</evidence>
<dbReference type="PATRIC" id="fig|1434111.4.peg.185"/>
<dbReference type="KEGG" id="mls:MSLAZ_0152"/>
<dbReference type="EMBL" id="CP009515">
    <property type="protein sequence ID" value="AKB73413.1"/>
    <property type="molecule type" value="Genomic_DNA"/>
</dbReference>
<dbReference type="PANTHER" id="PTHR38138:SF1">
    <property type="entry name" value="ARCHAEAL TYPE IV PILIN N-TERMINAL DOMAIN-CONTAINING PROTEIN"/>
    <property type="match status" value="1"/>
</dbReference>
<proteinExistence type="predicted"/>
<gene>
    <name evidence="1" type="ORF">MSLAZ_0152</name>
</gene>
<reference evidence="1 2" key="1">
    <citation type="submission" date="2014-07" db="EMBL/GenBank/DDBJ databases">
        <title>Methanogenic archaea and the global carbon cycle.</title>
        <authorList>
            <person name="Henriksen J.R."/>
            <person name="Luke J."/>
            <person name="Reinhart S."/>
            <person name="Benedict M.N."/>
            <person name="Youngblut N.D."/>
            <person name="Metcalf M.E."/>
            <person name="Whitaker R.J."/>
            <person name="Metcalf W.W."/>
        </authorList>
    </citation>
    <scope>NUCLEOTIDE SEQUENCE [LARGE SCALE GENOMIC DNA]</scope>
    <source>
        <strain evidence="1 2">Z-7289</strain>
    </source>
</reference>
<dbReference type="AlphaFoldDB" id="A0A0E3S3U1"/>
<dbReference type="PANTHER" id="PTHR38138">
    <property type="entry name" value="VNG6441H"/>
    <property type="match status" value="1"/>
</dbReference>
<protein>
    <submittedName>
        <fullName evidence="1">Uncharacterized protein</fullName>
    </submittedName>
</protein>
<sequence length="276" mass="29885">MKINVDVGGTSHVYSSANISENLGGKNSWELADIIKINTSKEWGFSVPDEDELVVKLINMDSREVIPKCRISLSPESAGNSPEHPIDYCVAGNSVVPNDNFISSFTVLGASINSSNYVQMVTTQFKIGNDTFNPWNYSLAVTGNVNDGKTHLWILPKTYTAGTPVTIIGQSWLHKNTSLNYSLDSSWTSQRVVNSTSNSPNLKVLKNGADVPKIPGSEAQPPVEEFIKDYAKNGKIVLGENEAIFLFELGVTNLSSSGADFQDLVVLLKVDSAPAS</sequence>
<accession>A0A0E3S3U1</accession>
<keyword evidence="2" id="KW-1185">Reference proteome</keyword>
<evidence type="ECO:0000313" key="1">
    <source>
        <dbReference type="EMBL" id="AKB73413.1"/>
    </source>
</evidence>
<dbReference type="Proteomes" id="UP000033072">
    <property type="component" value="Chromosome"/>
</dbReference>